<dbReference type="EMBL" id="BQKI01000001">
    <property type="protein sequence ID" value="GJM87275.1"/>
    <property type="molecule type" value="Genomic_DNA"/>
</dbReference>
<comment type="caution">
    <text evidence="1">The sequence shown here is derived from an EMBL/GenBank/DDBJ whole genome shotgun (WGS) entry which is preliminary data.</text>
</comment>
<protein>
    <submittedName>
        <fullName evidence="1">Uncharacterized protein</fullName>
    </submittedName>
</protein>
<name>A0AAV5BNI7_ELECO</name>
<dbReference type="PANTHER" id="PTHR47365:SF1">
    <property type="entry name" value="F-BOX_KELCH-REPEAT PROTEIN"/>
    <property type="match status" value="1"/>
</dbReference>
<sequence>MTVVDTKLYFLAGYQVPTSDDRFRTVSLVHSFDTSAVPGLVPAWSSFEPKMDPDDVQDGSKELFSQCCSVHLSSS</sequence>
<reference evidence="1" key="2">
    <citation type="submission" date="2021-12" db="EMBL/GenBank/DDBJ databases">
        <title>Resequencing data analysis of finger millet.</title>
        <authorList>
            <person name="Hatakeyama M."/>
            <person name="Aluri S."/>
            <person name="Balachadran M.T."/>
            <person name="Sivarajan S.R."/>
            <person name="Poveda L."/>
            <person name="Shimizu-Inatsugi R."/>
            <person name="Schlapbach R."/>
            <person name="Sreeman S.M."/>
            <person name="Shimizu K.K."/>
        </authorList>
    </citation>
    <scope>NUCLEOTIDE SEQUENCE</scope>
</reference>
<keyword evidence="2" id="KW-1185">Reference proteome</keyword>
<accession>A0AAV5BNI7</accession>
<dbReference type="Proteomes" id="UP001054889">
    <property type="component" value="Unassembled WGS sequence"/>
</dbReference>
<evidence type="ECO:0000313" key="2">
    <source>
        <dbReference type="Proteomes" id="UP001054889"/>
    </source>
</evidence>
<dbReference type="PANTHER" id="PTHR47365">
    <property type="entry name" value="PLANT PROTEIN, PUTATIVE-RELATED"/>
    <property type="match status" value="1"/>
</dbReference>
<reference evidence="1" key="1">
    <citation type="journal article" date="2018" name="DNA Res.">
        <title>Multiple hybrid de novo genome assembly of finger millet, an orphan allotetraploid crop.</title>
        <authorList>
            <person name="Hatakeyama M."/>
            <person name="Aluri S."/>
            <person name="Balachadran M.T."/>
            <person name="Sivarajan S.R."/>
            <person name="Patrignani A."/>
            <person name="Gruter S."/>
            <person name="Poveda L."/>
            <person name="Shimizu-Inatsugi R."/>
            <person name="Baeten J."/>
            <person name="Francoijs K.J."/>
            <person name="Nataraja K.N."/>
            <person name="Reddy Y.A.N."/>
            <person name="Phadnis S."/>
            <person name="Ravikumar R.L."/>
            <person name="Schlapbach R."/>
            <person name="Sreeman S.M."/>
            <person name="Shimizu K.K."/>
        </authorList>
    </citation>
    <scope>NUCLEOTIDE SEQUENCE</scope>
</reference>
<proteinExistence type="predicted"/>
<dbReference type="AlphaFoldDB" id="A0AAV5BNI7"/>
<evidence type="ECO:0000313" key="1">
    <source>
        <dbReference type="EMBL" id="GJM87275.1"/>
    </source>
</evidence>
<organism evidence="1 2">
    <name type="scientific">Eleusine coracana subsp. coracana</name>
    <dbReference type="NCBI Taxonomy" id="191504"/>
    <lineage>
        <taxon>Eukaryota</taxon>
        <taxon>Viridiplantae</taxon>
        <taxon>Streptophyta</taxon>
        <taxon>Embryophyta</taxon>
        <taxon>Tracheophyta</taxon>
        <taxon>Spermatophyta</taxon>
        <taxon>Magnoliopsida</taxon>
        <taxon>Liliopsida</taxon>
        <taxon>Poales</taxon>
        <taxon>Poaceae</taxon>
        <taxon>PACMAD clade</taxon>
        <taxon>Chloridoideae</taxon>
        <taxon>Cynodonteae</taxon>
        <taxon>Eleusininae</taxon>
        <taxon>Eleusine</taxon>
    </lineage>
</organism>
<gene>
    <name evidence="1" type="primary">ga03214</name>
    <name evidence="1" type="ORF">PR202_ga03214</name>
</gene>